<feature type="domain" description="Aldos-2-ulose dehydratase/isomerase (AUDH) Cupin" evidence="1">
    <location>
        <begin position="32"/>
        <end position="283"/>
    </location>
</feature>
<dbReference type="EMBL" id="CAFBQU010000122">
    <property type="protein sequence ID" value="CAB5068629.1"/>
    <property type="molecule type" value="Genomic_DNA"/>
</dbReference>
<dbReference type="InterPro" id="IPR040887">
    <property type="entry name" value="AUDH_Cupin"/>
</dbReference>
<reference evidence="2" key="1">
    <citation type="submission" date="2020-05" db="EMBL/GenBank/DDBJ databases">
        <authorList>
            <person name="Chiriac C."/>
            <person name="Salcher M."/>
            <person name="Ghai R."/>
            <person name="Kavagutti S V."/>
        </authorList>
    </citation>
    <scope>NUCLEOTIDE SEQUENCE</scope>
</reference>
<dbReference type="Gene3D" id="2.60.120.990">
    <property type="match status" value="1"/>
</dbReference>
<dbReference type="AlphaFoldDB" id="A0A6J7URW1"/>
<dbReference type="Pfam" id="PF18637">
    <property type="entry name" value="AUDH_Cupin"/>
    <property type="match status" value="1"/>
</dbReference>
<organism evidence="2">
    <name type="scientific">freshwater metagenome</name>
    <dbReference type="NCBI Taxonomy" id="449393"/>
    <lineage>
        <taxon>unclassified sequences</taxon>
        <taxon>metagenomes</taxon>
        <taxon>ecological metagenomes</taxon>
    </lineage>
</organism>
<evidence type="ECO:0000313" key="2">
    <source>
        <dbReference type="EMBL" id="CAB5068629.1"/>
    </source>
</evidence>
<gene>
    <name evidence="2" type="ORF">UFOPK4347_01870</name>
</gene>
<sequence>MTHTARNEVSTTRTGINIFIGEGAAPVISDTWGVGGWNIQFVRLDAGQSFALNHSAGAVHIKVVTGRLVNINRGAYAEDKVVRNTKVTEAEVVAGPDGAVFTIFTGTAQVPNKVTSMSQLAYSGPHANELSWITFEERYHDVIPFFDGLDCYLSPGFHLLDADGEEITYMFVWTAGKGVDLSTHNHGHDPAPTRPAFAEVHWVLQNGTGNGGMYETSKPGAPDRARTPLQQGDEHGPFFMWDKKTSRPILRENGAVEYPWHGWQGGTDTEAGQSYDVVAAFEITAPYAIIAP</sequence>
<name>A0A6J7URW1_9ZZZZ</name>
<proteinExistence type="predicted"/>
<protein>
    <submittedName>
        <fullName evidence="2">Unannotated protein</fullName>
    </submittedName>
</protein>
<evidence type="ECO:0000259" key="1">
    <source>
        <dbReference type="Pfam" id="PF18637"/>
    </source>
</evidence>
<accession>A0A6J7URW1</accession>